<evidence type="ECO:0000313" key="2">
    <source>
        <dbReference type="Proteomes" id="UP000001929"/>
    </source>
</evidence>
<dbReference type="KEGG" id="rru:Rru_A3105"/>
<dbReference type="EnsemblBacteria" id="ABC23900">
    <property type="protein sequence ID" value="ABC23900"/>
    <property type="gene ID" value="Rru_A3105"/>
</dbReference>
<reference evidence="1 2" key="1">
    <citation type="journal article" date="2011" name="Stand. Genomic Sci.">
        <title>Complete genome sequence of Rhodospirillum rubrum type strain (S1).</title>
        <authorList>
            <person name="Munk A.C."/>
            <person name="Copeland A."/>
            <person name="Lucas S."/>
            <person name="Lapidus A."/>
            <person name="Del Rio T.G."/>
            <person name="Barry K."/>
            <person name="Detter J.C."/>
            <person name="Hammon N."/>
            <person name="Israni S."/>
            <person name="Pitluck S."/>
            <person name="Brettin T."/>
            <person name="Bruce D."/>
            <person name="Han C."/>
            <person name="Tapia R."/>
            <person name="Gilna P."/>
            <person name="Schmutz J."/>
            <person name="Larimer F."/>
            <person name="Land M."/>
            <person name="Kyrpides N.C."/>
            <person name="Mavromatis K."/>
            <person name="Richardson P."/>
            <person name="Rohde M."/>
            <person name="Goker M."/>
            <person name="Klenk H.P."/>
            <person name="Zhang Y."/>
            <person name="Roberts G.P."/>
            <person name="Reslewic S."/>
            <person name="Schwartz D.C."/>
        </authorList>
    </citation>
    <scope>NUCLEOTIDE SEQUENCE [LARGE SCALE GENOMIC DNA]</scope>
    <source>
        <strain evidence="2">ATCC 11170 / ATH 1.1.1 / DSM 467 / LMG 4362 / NCIMB 8255 / S1</strain>
    </source>
</reference>
<dbReference type="CAZy" id="GT4">
    <property type="family name" value="Glycosyltransferase Family 4"/>
</dbReference>
<dbReference type="PATRIC" id="fig|269796.9.peg.3218"/>
<dbReference type="RefSeq" id="WP_011390853.1">
    <property type="nucleotide sequence ID" value="NC_007643.1"/>
</dbReference>
<dbReference type="AlphaFoldDB" id="Q2RPP5"/>
<name>Q2RPP5_RHORT</name>
<dbReference type="PhylomeDB" id="Q2RPP5"/>
<dbReference type="HOGENOM" id="CLU_028014_3_0_5"/>
<protein>
    <submittedName>
        <fullName evidence="1">Glycosyl transferases group 1</fullName>
    </submittedName>
</protein>
<dbReference type="GO" id="GO:0016757">
    <property type="term" value="F:glycosyltransferase activity"/>
    <property type="evidence" value="ECO:0007669"/>
    <property type="project" value="TreeGrafter"/>
</dbReference>
<proteinExistence type="predicted"/>
<keyword evidence="1" id="KW-0808">Transferase</keyword>
<evidence type="ECO:0000313" key="1">
    <source>
        <dbReference type="EMBL" id="ABC23900.1"/>
    </source>
</evidence>
<dbReference type="EMBL" id="CP000230">
    <property type="protein sequence ID" value="ABC23900.1"/>
    <property type="molecule type" value="Genomic_DNA"/>
</dbReference>
<dbReference type="PANTHER" id="PTHR12526:SF600">
    <property type="entry name" value="GLYCOSYL TRANSFERASE GROUP 1"/>
    <property type="match status" value="1"/>
</dbReference>
<dbReference type="CDD" id="cd03801">
    <property type="entry name" value="GT4_PimA-like"/>
    <property type="match status" value="1"/>
</dbReference>
<dbReference type="NCBIfam" id="TIGR03087">
    <property type="entry name" value="stp1"/>
    <property type="match status" value="1"/>
</dbReference>
<dbReference type="eggNOG" id="COG0438">
    <property type="taxonomic scope" value="Bacteria"/>
</dbReference>
<dbReference type="SUPFAM" id="SSF53756">
    <property type="entry name" value="UDP-Glycosyltransferase/glycogen phosphorylase"/>
    <property type="match status" value="1"/>
</dbReference>
<dbReference type="PANTHER" id="PTHR12526">
    <property type="entry name" value="GLYCOSYLTRANSFERASE"/>
    <property type="match status" value="1"/>
</dbReference>
<dbReference type="Proteomes" id="UP000001929">
    <property type="component" value="Chromosome"/>
</dbReference>
<sequence length="399" mass="43473">MADILFLCQRIPFPPTKGDKIRSFHILDHLARRHRIHLGTFVDDPEDRGFEADLKRYCADALVLPLDRRVATGRALLALPSATPLSIAFYRDRRMQRWVDGVLARRPAAAFLFSSAMAQYVVGHPAAPPRVVMDFVDVDSEKWAAYARDRQGPRRWVYAREAKRLLAYDRQIAARVDASLFVSQAEADLFGTLAPESAGRIHPLSNGIDTVFFDPTLTYADPYSPGKPVLVFTGAMDYEPNVKAVCWFASQVLPLVRAARPAAEFWIVGANPASAVRALDRHPGVTVTGRVADIRPYLAHADVAVAPMFLGRGIQNKVLEAMAMARPTVVSAEAVEGIGAGDGAELLVAPLSPRGFADATLEALAPGAAALGQRARRYLLDAFAWERTIAPLGACLGLP</sequence>
<dbReference type="Pfam" id="PF13692">
    <property type="entry name" value="Glyco_trans_1_4"/>
    <property type="match status" value="1"/>
</dbReference>
<organism evidence="1 2">
    <name type="scientific">Rhodospirillum rubrum (strain ATCC 11170 / ATH 1.1.1 / DSM 467 / LMG 4362 / NCIMB 8255 / S1)</name>
    <dbReference type="NCBI Taxonomy" id="269796"/>
    <lineage>
        <taxon>Bacteria</taxon>
        <taxon>Pseudomonadati</taxon>
        <taxon>Pseudomonadota</taxon>
        <taxon>Alphaproteobacteria</taxon>
        <taxon>Rhodospirillales</taxon>
        <taxon>Rhodospirillaceae</taxon>
        <taxon>Rhodospirillum</taxon>
    </lineage>
</organism>
<gene>
    <name evidence="1" type="ordered locus">Rru_A3105</name>
</gene>
<dbReference type="Gene3D" id="3.40.50.2000">
    <property type="entry name" value="Glycogen Phosphorylase B"/>
    <property type="match status" value="2"/>
</dbReference>
<accession>Q2RPP5</accession>
<keyword evidence="2" id="KW-1185">Reference proteome</keyword>
<dbReference type="InterPro" id="IPR017521">
    <property type="entry name" value="Sugar_tfrase_PEP-CTERM_Stp1"/>
</dbReference>
<dbReference type="STRING" id="269796.Rru_A3105"/>